<accession>A0A014N6A3</accession>
<evidence type="ECO:0000313" key="2">
    <source>
        <dbReference type="Proteomes" id="UP000019918"/>
    </source>
</evidence>
<comment type="caution">
    <text evidence="1">The sequence shown here is derived from an EMBL/GenBank/DDBJ whole genome shotgun (WGS) entry which is preliminary data.</text>
</comment>
<keyword evidence="2" id="KW-1185">Reference proteome</keyword>
<proteinExistence type="predicted"/>
<dbReference type="Proteomes" id="UP000019918">
    <property type="component" value="Unassembled WGS sequence"/>
</dbReference>
<reference evidence="1 2" key="1">
    <citation type="submission" date="2014-02" db="EMBL/GenBank/DDBJ databases">
        <title>Draft genome of Erwinia mallotivora strain BT-MARDI, a papaya dieback pathogen.</title>
        <authorList>
            <person name="Redzuan R."/>
            <person name="Abu Bakar N."/>
            <person name="Badrun R."/>
            <person name="Mohd Raih M.F."/>
            <person name="Rozano L."/>
            <person name="Mat Amin N."/>
        </authorList>
    </citation>
    <scope>NUCLEOTIDE SEQUENCE [LARGE SCALE GENOMIC DNA]</scope>
    <source>
        <strain evidence="1 2">BT-MARDI</strain>
    </source>
</reference>
<evidence type="ECO:0000313" key="1">
    <source>
        <dbReference type="EMBL" id="EXU74943.1"/>
    </source>
</evidence>
<dbReference type="AlphaFoldDB" id="A0A014N6A3"/>
<protein>
    <submittedName>
        <fullName evidence="1">Uncharacterized protein</fullName>
    </submittedName>
</protein>
<dbReference type="EMBL" id="JFHN01000053">
    <property type="protein sequence ID" value="EXU74943.1"/>
    <property type="molecule type" value="Genomic_DNA"/>
</dbReference>
<gene>
    <name evidence="1" type="ORF">BG55_14610</name>
</gene>
<sequence>MSPPPPPVADSLAMPELPPMPELLFIPSLLPPPTELMGACVPLLEQPASQKLTSEMAAIRRNLKTGLPVLISIPQYGKTVLTRHPAPRQQ</sequence>
<name>A0A014N6A3_9GAMM</name>
<organism evidence="1 2">
    <name type="scientific">Erwinia mallotivora</name>
    <dbReference type="NCBI Taxonomy" id="69222"/>
    <lineage>
        <taxon>Bacteria</taxon>
        <taxon>Pseudomonadati</taxon>
        <taxon>Pseudomonadota</taxon>
        <taxon>Gammaproteobacteria</taxon>
        <taxon>Enterobacterales</taxon>
        <taxon>Erwiniaceae</taxon>
        <taxon>Erwinia</taxon>
    </lineage>
</organism>